<dbReference type="PANTHER" id="PTHR12203">
    <property type="entry name" value="KDEL LYS-ASP-GLU-LEU CONTAINING - RELATED"/>
    <property type="match status" value="1"/>
</dbReference>
<feature type="chain" id="PRO_5034424234" evidence="4">
    <location>
        <begin position="23"/>
        <end position="771"/>
    </location>
</feature>
<dbReference type="EMBL" id="WWBZ02000011">
    <property type="protein sequence ID" value="KAF4311182.1"/>
    <property type="molecule type" value="Genomic_DNA"/>
</dbReference>
<protein>
    <submittedName>
        <fullName evidence="6">Lipopolysaccharide-modifying protein</fullName>
    </submittedName>
</protein>
<evidence type="ECO:0000259" key="5">
    <source>
        <dbReference type="SMART" id="SM00672"/>
    </source>
</evidence>
<evidence type="ECO:0000256" key="2">
    <source>
        <dbReference type="ARBA" id="ARBA00022679"/>
    </source>
</evidence>
<keyword evidence="4" id="KW-0732">Signal</keyword>
<dbReference type="InterPro" id="IPR006598">
    <property type="entry name" value="CAP10"/>
</dbReference>
<dbReference type="PROSITE" id="PS51257">
    <property type="entry name" value="PROKAR_LIPOPROTEIN"/>
    <property type="match status" value="1"/>
</dbReference>
<dbReference type="OrthoDB" id="541052at2759"/>
<name>A0A8H4J3M3_9PEZI</name>
<proteinExistence type="inferred from homology"/>
<feature type="region of interest" description="Disordered" evidence="3">
    <location>
        <begin position="72"/>
        <end position="92"/>
    </location>
</feature>
<dbReference type="GO" id="GO:0016740">
    <property type="term" value="F:transferase activity"/>
    <property type="evidence" value="ECO:0007669"/>
    <property type="project" value="UniProtKB-KW"/>
</dbReference>
<reference evidence="6" key="1">
    <citation type="submission" date="2020-04" db="EMBL/GenBank/DDBJ databases">
        <title>Genome Assembly and Annotation of Botryosphaeria dothidea sdau 11-99, a Latent Pathogen of Apple Fruit Ring Rot in China.</title>
        <authorList>
            <person name="Yu C."/>
            <person name="Diao Y."/>
            <person name="Lu Q."/>
            <person name="Zhao J."/>
            <person name="Cui S."/>
            <person name="Peng C."/>
            <person name="He B."/>
            <person name="Liu H."/>
        </authorList>
    </citation>
    <scope>NUCLEOTIDE SEQUENCE [LARGE SCALE GENOMIC DNA]</scope>
    <source>
        <strain evidence="6">Sdau11-99</strain>
    </source>
</reference>
<gene>
    <name evidence="6" type="ORF">GTA08_BOTSDO13207</name>
</gene>
<feature type="signal peptide" evidence="4">
    <location>
        <begin position="1"/>
        <end position="22"/>
    </location>
</feature>
<evidence type="ECO:0000313" key="6">
    <source>
        <dbReference type="EMBL" id="KAF4311182.1"/>
    </source>
</evidence>
<dbReference type="PANTHER" id="PTHR12203:SF35">
    <property type="entry name" value="PROTEIN O-GLUCOSYLTRANSFERASE 1"/>
    <property type="match status" value="1"/>
</dbReference>
<evidence type="ECO:0000256" key="1">
    <source>
        <dbReference type="ARBA" id="ARBA00010118"/>
    </source>
</evidence>
<dbReference type="AlphaFoldDB" id="A0A8H4J3M3"/>
<evidence type="ECO:0000256" key="4">
    <source>
        <dbReference type="SAM" id="SignalP"/>
    </source>
</evidence>
<accession>A0A8H4J3M3</accession>
<feature type="compositionally biased region" description="Polar residues" evidence="3">
    <location>
        <begin position="78"/>
        <end position="88"/>
    </location>
</feature>
<dbReference type="InterPro" id="IPR051091">
    <property type="entry name" value="O-Glucosyltr/Glycosyltrsf_90"/>
</dbReference>
<evidence type="ECO:0000256" key="3">
    <source>
        <dbReference type="SAM" id="MobiDB-lite"/>
    </source>
</evidence>
<organism evidence="6 7">
    <name type="scientific">Botryosphaeria dothidea</name>
    <dbReference type="NCBI Taxonomy" id="55169"/>
    <lineage>
        <taxon>Eukaryota</taxon>
        <taxon>Fungi</taxon>
        <taxon>Dikarya</taxon>
        <taxon>Ascomycota</taxon>
        <taxon>Pezizomycotina</taxon>
        <taxon>Dothideomycetes</taxon>
        <taxon>Dothideomycetes incertae sedis</taxon>
        <taxon>Botryosphaeriales</taxon>
        <taxon>Botryosphaeriaceae</taxon>
        <taxon>Botryosphaeria</taxon>
    </lineage>
</organism>
<dbReference type="Pfam" id="PF05686">
    <property type="entry name" value="Glyco_transf_90"/>
    <property type="match status" value="1"/>
</dbReference>
<evidence type="ECO:0000313" key="7">
    <source>
        <dbReference type="Proteomes" id="UP000572817"/>
    </source>
</evidence>
<keyword evidence="2" id="KW-0808">Transferase</keyword>
<dbReference type="SMART" id="SM00672">
    <property type="entry name" value="CAP10"/>
    <property type="match status" value="1"/>
</dbReference>
<sequence length="771" mass="85439">MERSSALCLAGLLACTAHLAASLDTSPALQRPVHLSVVVLIICGAALVLLEKIRPLRSRSAGKEQQYAPIPLSDLAEGNSSRPTSPVQADTPVPEYRPKLGLKLHCALVVFLTCCRIEILRQVINAIECASSSMETAVPVLITLADWWLVQRKRQPPREEDDDDMDSTVYGDLLGRVAASNWRPLVTAVLLSWSSSAVLTVYDAKERHDAWLKWASNSSSVEIAAADYTARYKRHPPPHFDEWYAYAVEHSSRIINDFDSIHEDLLPYWSLSPAEIRQRTWDAIADPSKGIGGILIRDGKAHIAPNVPRNQRLMLDGIIKMIDQFGQWLPDMDLAFNLNNECRVAIPYEEMESARSDAVGALANEKPPSELTNAFSDGRADGWHQLPGDEHNSEHFVTLSSRSIWDEFGSITCPPDSPARTQSLWNRRDYCASCALPHSLGAFFANSTLAADICHQPDLANLHGFYTSPNVFIGTNSLIPIFSQSKAPGFNDILYPSAWNYMDRVSYAPNDEHRDPPFDDKKPTIFWRGATTEGFAAPDSTAWHGMTRQRMVHALSITSAPQTLPLPHPVAAYKRKLRYAAVPAPALRASIPLDVAVSDVVRCAEPACAAERALLAPSAEKIDFQAHWLHRYLLDADGSGFSGRFLAFLRSRCLPVKVAPLFREWWHGRVTPWLHYVPVDPRLQGLWATLAYLSGFKGIVEGKEVEWEGRGGKVGRRLAEEGRAWAGEVLRGVDMEVYFFRLLLEWGRLTDDARDGIGYAPAGGGVGEEGA</sequence>
<keyword evidence="7" id="KW-1185">Reference proteome</keyword>
<dbReference type="Proteomes" id="UP000572817">
    <property type="component" value="Unassembled WGS sequence"/>
</dbReference>
<comment type="similarity">
    <text evidence="1">Belongs to the glycosyltransferase 90 family.</text>
</comment>
<comment type="caution">
    <text evidence="6">The sequence shown here is derived from an EMBL/GenBank/DDBJ whole genome shotgun (WGS) entry which is preliminary data.</text>
</comment>
<feature type="domain" description="Glycosyl transferase CAP10" evidence="5">
    <location>
        <begin position="455"/>
        <end position="746"/>
    </location>
</feature>